<evidence type="ECO:0000256" key="5">
    <source>
        <dbReference type="ARBA" id="ARBA00023163"/>
    </source>
</evidence>
<dbReference type="CDD" id="cd00130">
    <property type="entry name" value="PAS"/>
    <property type="match status" value="1"/>
</dbReference>
<dbReference type="PROSITE" id="PS50112">
    <property type="entry name" value="PAS"/>
    <property type="match status" value="1"/>
</dbReference>
<evidence type="ECO:0000256" key="7">
    <source>
        <dbReference type="SAM" id="MobiDB-lite"/>
    </source>
</evidence>
<dbReference type="NCBIfam" id="TIGR00229">
    <property type="entry name" value="sensory_box"/>
    <property type="match status" value="1"/>
</dbReference>
<dbReference type="Pfam" id="PF08448">
    <property type="entry name" value="PAS_4"/>
    <property type="match status" value="1"/>
</dbReference>
<dbReference type="AlphaFoldDB" id="A0A3A3FG94"/>
<dbReference type="Gene3D" id="3.30.450.20">
    <property type="entry name" value="PAS domain"/>
    <property type="match status" value="1"/>
</dbReference>
<keyword evidence="2" id="KW-0902">Two-component regulatory system</keyword>
<dbReference type="Proteomes" id="UP000265955">
    <property type="component" value="Unassembled WGS sequence"/>
</dbReference>
<feature type="modified residue" description="4-aspartylphosphate" evidence="6">
    <location>
        <position position="134"/>
    </location>
</feature>
<dbReference type="InterPro" id="IPR013656">
    <property type="entry name" value="PAS_4"/>
</dbReference>
<dbReference type="SUPFAM" id="SSF55785">
    <property type="entry name" value="PYP-like sensor domain (PAS domain)"/>
    <property type="match status" value="1"/>
</dbReference>
<keyword evidence="4" id="KW-0238">DNA-binding</keyword>
<dbReference type="GO" id="GO:0005829">
    <property type="term" value="C:cytosol"/>
    <property type="evidence" value="ECO:0007669"/>
    <property type="project" value="TreeGrafter"/>
</dbReference>
<dbReference type="InterPro" id="IPR001789">
    <property type="entry name" value="Sig_transdc_resp-reg_receiver"/>
</dbReference>
<dbReference type="PROSITE" id="PS50113">
    <property type="entry name" value="PAC"/>
    <property type="match status" value="1"/>
</dbReference>
<reference evidence="12" key="1">
    <citation type="submission" date="2018-09" db="EMBL/GenBank/DDBJ databases">
        <authorList>
            <person name="Zhu H."/>
        </authorList>
    </citation>
    <scope>NUCLEOTIDE SEQUENCE [LARGE SCALE GENOMIC DNA]</scope>
    <source>
        <strain evidence="12">K1R23-30</strain>
    </source>
</reference>
<evidence type="ECO:0000259" key="10">
    <source>
        <dbReference type="PROSITE" id="PS50113"/>
    </source>
</evidence>
<evidence type="ECO:0000256" key="6">
    <source>
        <dbReference type="PROSITE-ProRule" id="PRU00169"/>
    </source>
</evidence>
<comment type="caution">
    <text evidence="11">The sequence shown here is derived from an EMBL/GenBank/DDBJ whole genome shotgun (WGS) entry which is preliminary data.</text>
</comment>
<dbReference type="CDD" id="cd19920">
    <property type="entry name" value="REC_PA4781-like"/>
    <property type="match status" value="1"/>
</dbReference>
<dbReference type="Pfam" id="PF00072">
    <property type="entry name" value="Response_reg"/>
    <property type="match status" value="1"/>
</dbReference>
<dbReference type="PROSITE" id="PS50110">
    <property type="entry name" value="RESPONSE_REGULATORY"/>
    <property type="match status" value="1"/>
</dbReference>
<dbReference type="Gene3D" id="3.40.50.2300">
    <property type="match status" value="1"/>
</dbReference>
<dbReference type="PANTHER" id="PTHR48111:SF1">
    <property type="entry name" value="TWO-COMPONENT RESPONSE REGULATOR ORR33"/>
    <property type="match status" value="1"/>
</dbReference>
<keyword evidence="5" id="KW-0804">Transcription</keyword>
<dbReference type="GO" id="GO:0000156">
    <property type="term" value="F:phosphorelay response regulator activity"/>
    <property type="evidence" value="ECO:0007669"/>
    <property type="project" value="TreeGrafter"/>
</dbReference>
<sequence>MGVLHRCAKARRHGSTPAHRIRPDRAQRYRSVGHSCEWMPHNSRAQGSFFCSQEASSNKLSFSLMVNKAIMSPNVNKIAPSPRAKILIVDDTPANLRLLVRMLSEQNYAVMAANSGAVALQVMETALPDIVLLDVKMPEMDGYEVCRCLKADPRTCDIPVIFISALDAAWDKVRAFTVGGVDYIVKPIEPVEVLARVETHLSLNGLRRQLEQRVEERTADLLMAKEALFESKALLQAIIDTSTTIIYVKDLDGCYMLVNRRFEELFGGPDRNLLGLTDDEIFPPEIAKALRAIDEQIIASGAGLECEEVLPHGDELHTYILVTSPLRDLTGEVYAICAIATDITDRQRDEEILRELNEMLESRLAERHAADEGSGT</sequence>
<evidence type="ECO:0000259" key="8">
    <source>
        <dbReference type="PROSITE" id="PS50110"/>
    </source>
</evidence>
<evidence type="ECO:0000313" key="11">
    <source>
        <dbReference type="EMBL" id="RJF92117.1"/>
    </source>
</evidence>
<evidence type="ECO:0000256" key="4">
    <source>
        <dbReference type="ARBA" id="ARBA00023125"/>
    </source>
</evidence>
<feature type="domain" description="Response regulatory" evidence="8">
    <location>
        <begin position="85"/>
        <end position="201"/>
    </location>
</feature>
<keyword evidence="12" id="KW-1185">Reference proteome</keyword>
<name>A0A3A3FG94_9BURK</name>
<protein>
    <submittedName>
        <fullName evidence="11">Response regulator</fullName>
    </submittedName>
</protein>
<feature type="region of interest" description="Disordered" evidence="7">
    <location>
        <begin position="1"/>
        <end position="20"/>
    </location>
</feature>
<dbReference type="InterPro" id="IPR000700">
    <property type="entry name" value="PAS-assoc_C"/>
</dbReference>
<evidence type="ECO:0000256" key="3">
    <source>
        <dbReference type="ARBA" id="ARBA00023015"/>
    </source>
</evidence>
<dbReference type="InterPro" id="IPR000014">
    <property type="entry name" value="PAS"/>
</dbReference>
<proteinExistence type="predicted"/>
<dbReference type="EMBL" id="QYUO01000003">
    <property type="protein sequence ID" value="RJF92117.1"/>
    <property type="molecule type" value="Genomic_DNA"/>
</dbReference>
<keyword evidence="3" id="KW-0805">Transcription regulation</keyword>
<dbReference type="InterPro" id="IPR039420">
    <property type="entry name" value="WalR-like"/>
</dbReference>
<dbReference type="InterPro" id="IPR035965">
    <property type="entry name" value="PAS-like_dom_sf"/>
</dbReference>
<evidence type="ECO:0000256" key="1">
    <source>
        <dbReference type="ARBA" id="ARBA00022553"/>
    </source>
</evidence>
<dbReference type="GO" id="GO:0006355">
    <property type="term" value="P:regulation of DNA-templated transcription"/>
    <property type="evidence" value="ECO:0007669"/>
    <property type="project" value="TreeGrafter"/>
</dbReference>
<dbReference type="InterPro" id="IPR011006">
    <property type="entry name" value="CheY-like_superfamily"/>
</dbReference>
<dbReference type="GO" id="GO:0000976">
    <property type="term" value="F:transcription cis-regulatory region binding"/>
    <property type="evidence" value="ECO:0007669"/>
    <property type="project" value="TreeGrafter"/>
</dbReference>
<organism evidence="11 12">
    <name type="scientific">Noviherbaspirillum saxi</name>
    <dbReference type="NCBI Taxonomy" id="2320863"/>
    <lineage>
        <taxon>Bacteria</taxon>
        <taxon>Pseudomonadati</taxon>
        <taxon>Pseudomonadota</taxon>
        <taxon>Betaproteobacteria</taxon>
        <taxon>Burkholderiales</taxon>
        <taxon>Oxalobacteraceae</taxon>
        <taxon>Noviherbaspirillum</taxon>
    </lineage>
</organism>
<keyword evidence="1 6" id="KW-0597">Phosphoprotein</keyword>
<dbReference type="GO" id="GO:0032993">
    <property type="term" value="C:protein-DNA complex"/>
    <property type="evidence" value="ECO:0007669"/>
    <property type="project" value="TreeGrafter"/>
</dbReference>
<accession>A0A3A3FG94</accession>
<feature type="domain" description="PAS" evidence="9">
    <location>
        <begin position="231"/>
        <end position="301"/>
    </location>
</feature>
<dbReference type="SMART" id="SM00091">
    <property type="entry name" value="PAS"/>
    <property type="match status" value="1"/>
</dbReference>
<feature type="domain" description="PAC" evidence="10">
    <location>
        <begin position="302"/>
        <end position="355"/>
    </location>
</feature>
<dbReference type="SUPFAM" id="SSF52172">
    <property type="entry name" value="CheY-like"/>
    <property type="match status" value="1"/>
</dbReference>
<dbReference type="SMART" id="SM00448">
    <property type="entry name" value="REC"/>
    <property type="match status" value="1"/>
</dbReference>
<evidence type="ECO:0000313" key="12">
    <source>
        <dbReference type="Proteomes" id="UP000265955"/>
    </source>
</evidence>
<evidence type="ECO:0000259" key="9">
    <source>
        <dbReference type="PROSITE" id="PS50112"/>
    </source>
</evidence>
<dbReference type="PANTHER" id="PTHR48111">
    <property type="entry name" value="REGULATOR OF RPOS"/>
    <property type="match status" value="1"/>
</dbReference>
<evidence type="ECO:0000256" key="2">
    <source>
        <dbReference type="ARBA" id="ARBA00023012"/>
    </source>
</evidence>
<gene>
    <name evidence="11" type="ORF">D3871_26090</name>
</gene>